<comment type="caution">
    <text evidence="1">The sequence shown here is derived from an EMBL/GenBank/DDBJ whole genome shotgun (WGS) entry which is preliminary data.</text>
</comment>
<evidence type="ECO:0000313" key="1">
    <source>
        <dbReference type="EMBL" id="KAL0433081.1"/>
    </source>
</evidence>
<dbReference type="AlphaFoldDB" id="A0AAW2VXF0"/>
<dbReference type="EMBL" id="JACGWN010000009">
    <property type="protein sequence ID" value="KAL0433081.1"/>
    <property type="molecule type" value="Genomic_DNA"/>
</dbReference>
<reference evidence="1" key="1">
    <citation type="submission" date="2020-06" db="EMBL/GenBank/DDBJ databases">
        <authorList>
            <person name="Li T."/>
            <person name="Hu X."/>
            <person name="Zhang T."/>
            <person name="Song X."/>
            <person name="Zhang H."/>
            <person name="Dai N."/>
            <person name="Sheng W."/>
            <person name="Hou X."/>
            <person name="Wei L."/>
        </authorList>
    </citation>
    <scope>NUCLEOTIDE SEQUENCE</scope>
    <source>
        <strain evidence="1">KEN1</strain>
        <tissue evidence="1">Leaf</tissue>
    </source>
</reference>
<accession>A0AAW2VXF0</accession>
<reference evidence="1" key="2">
    <citation type="journal article" date="2024" name="Plant">
        <title>Genomic evolution and insights into agronomic trait innovations of Sesamum species.</title>
        <authorList>
            <person name="Miao H."/>
            <person name="Wang L."/>
            <person name="Qu L."/>
            <person name="Liu H."/>
            <person name="Sun Y."/>
            <person name="Le M."/>
            <person name="Wang Q."/>
            <person name="Wei S."/>
            <person name="Zheng Y."/>
            <person name="Lin W."/>
            <person name="Duan Y."/>
            <person name="Cao H."/>
            <person name="Xiong S."/>
            <person name="Wang X."/>
            <person name="Wei L."/>
            <person name="Li C."/>
            <person name="Ma Q."/>
            <person name="Ju M."/>
            <person name="Zhao R."/>
            <person name="Li G."/>
            <person name="Mu C."/>
            <person name="Tian Q."/>
            <person name="Mei H."/>
            <person name="Zhang T."/>
            <person name="Gao T."/>
            <person name="Zhang H."/>
        </authorList>
    </citation>
    <scope>NUCLEOTIDE SEQUENCE</scope>
    <source>
        <strain evidence="1">KEN1</strain>
    </source>
</reference>
<sequence>MCVELPQLRRRSRQVRPFGAQDATFVQRVVDGGLPSRASWKTLPTGEYEQIVEVPIVKTAQLHMRCLEQATFGVARSGC</sequence>
<protein>
    <submittedName>
        <fullName evidence="1">Uncharacterized protein</fullName>
    </submittedName>
</protein>
<proteinExistence type="predicted"/>
<gene>
    <name evidence="1" type="ORF">Slati_2642400</name>
</gene>
<organism evidence="1">
    <name type="scientific">Sesamum latifolium</name>
    <dbReference type="NCBI Taxonomy" id="2727402"/>
    <lineage>
        <taxon>Eukaryota</taxon>
        <taxon>Viridiplantae</taxon>
        <taxon>Streptophyta</taxon>
        <taxon>Embryophyta</taxon>
        <taxon>Tracheophyta</taxon>
        <taxon>Spermatophyta</taxon>
        <taxon>Magnoliopsida</taxon>
        <taxon>eudicotyledons</taxon>
        <taxon>Gunneridae</taxon>
        <taxon>Pentapetalae</taxon>
        <taxon>asterids</taxon>
        <taxon>lamiids</taxon>
        <taxon>Lamiales</taxon>
        <taxon>Pedaliaceae</taxon>
        <taxon>Sesamum</taxon>
    </lineage>
</organism>
<name>A0AAW2VXF0_9LAMI</name>